<evidence type="ECO:0000313" key="3">
    <source>
        <dbReference type="EMBL" id="ABZ71466.1"/>
    </source>
</evidence>
<evidence type="ECO:0000256" key="1">
    <source>
        <dbReference type="SAM" id="MobiDB-lite"/>
    </source>
</evidence>
<feature type="compositionally biased region" description="Low complexity" evidence="1">
    <location>
        <begin position="28"/>
        <end position="52"/>
    </location>
</feature>
<dbReference type="STRING" id="366602.Caul_2339"/>
<dbReference type="KEGG" id="cak:Caul_2339"/>
<feature type="compositionally biased region" description="Basic and acidic residues" evidence="1">
    <location>
        <begin position="109"/>
        <end position="121"/>
    </location>
</feature>
<dbReference type="AlphaFoldDB" id="B0SUZ7"/>
<feature type="region of interest" description="Disordered" evidence="1">
    <location>
        <begin position="24"/>
        <end position="121"/>
    </location>
</feature>
<organism evidence="3">
    <name type="scientific">Caulobacter sp. (strain K31)</name>
    <dbReference type="NCBI Taxonomy" id="366602"/>
    <lineage>
        <taxon>Bacteria</taxon>
        <taxon>Pseudomonadati</taxon>
        <taxon>Pseudomonadota</taxon>
        <taxon>Alphaproteobacteria</taxon>
        <taxon>Caulobacterales</taxon>
        <taxon>Caulobacteraceae</taxon>
        <taxon>Caulobacter</taxon>
    </lineage>
</organism>
<protein>
    <recommendedName>
        <fullName evidence="4">Pentapeptide MXKDX repeat protein</fullName>
    </recommendedName>
</protein>
<evidence type="ECO:0000256" key="2">
    <source>
        <dbReference type="SAM" id="SignalP"/>
    </source>
</evidence>
<dbReference type="EMBL" id="CP000927">
    <property type="protein sequence ID" value="ABZ71466.1"/>
    <property type="molecule type" value="Genomic_DNA"/>
</dbReference>
<feature type="chain" id="PRO_5002753119" description="Pentapeptide MXKDX repeat protein" evidence="2">
    <location>
        <begin position="23"/>
        <end position="121"/>
    </location>
</feature>
<dbReference type="HOGENOM" id="CLU_1905408_0_0_5"/>
<dbReference type="eggNOG" id="ENOG502ZXTK">
    <property type="taxonomic scope" value="Bacteria"/>
</dbReference>
<proteinExistence type="predicted"/>
<evidence type="ECO:0008006" key="4">
    <source>
        <dbReference type="Google" id="ProtNLM"/>
    </source>
</evidence>
<reference evidence="3" key="1">
    <citation type="submission" date="2008-01" db="EMBL/GenBank/DDBJ databases">
        <title>Complete sequence of chromosome of Caulobacter sp. K31.</title>
        <authorList>
            <consortium name="US DOE Joint Genome Institute"/>
            <person name="Copeland A."/>
            <person name="Lucas S."/>
            <person name="Lapidus A."/>
            <person name="Barry K."/>
            <person name="Glavina del Rio T."/>
            <person name="Dalin E."/>
            <person name="Tice H."/>
            <person name="Pitluck S."/>
            <person name="Bruce D."/>
            <person name="Goodwin L."/>
            <person name="Thompson L.S."/>
            <person name="Brettin T."/>
            <person name="Detter J.C."/>
            <person name="Han C."/>
            <person name="Schmutz J."/>
            <person name="Larimer F."/>
            <person name="Land M."/>
            <person name="Hauser L."/>
            <person name="Kyrpides N."/>
            <person name="Kim E."/>
            <person name="Stephens C."/>
            <person name="Richardson P."/>
        </authorList>
    </citation>
    <scope>NUCLEOTIDE SEQUENCE [LARGE SCALE GENOMIC DNA]</scope>
    <source>
        <strain evidence="3">K31</strain>
    </source>
</reference>
<gene>
    <name evidence="3" type="ordered locus">Caul_2339</name>
</gene>
<name>B0SUZ7_CAUSK</name>
<sequence length="121" mass="12608" precursor="true">MRKTSLLIAALSLLALGSAAHADDDMKMPMPAKPAAAAKPTPQHQQGMQHGGDQMHEQMMKDHAAGMANMAGMPPKKDPPASSGMKMGCSDGSGCKGKTMPAMPAMPADKPDAPMPMKDHM</sequence>
<keyword evidence="2" id="KW-0732">Signal</keyword>
<accession>B0SUZ7</accession>
<feature type="compositionally biased region" description="Basic and acidic residues" evidence="1">
    <location>
        <begin position="53"/>
        <end position="64"/>
    </location>
</feature>
<feature type="signal peptide" evidence="2">
    <location>
        <begin position="1"/>
        <end position="22"/>
    </location>
</feature>